<feature type="region of interest" description="Disordered" evidence="1">
    <location>
        <begin position="25"/>
        <end position="80"/>
    </location>
</feature>
<dbReference type="Proteomes" id="UP000183015">
    <property type="component" value="Unassembled WGS sequence"/>
</dbReference>
<evidence type="ECO:0000256" key="1">
    <source>
        <dbReference type="SAM" id="MobiDB-lite"/>
    </source>
</evidence>
<dbReference type="EMBL" id="FOAZ01000009">
    <property type="protein sequence ID" value="SEL53356.1"/>
    <property type="molecule type" value="Genomic_DNA"/>
</dbReference>
<accession>A0A1H7QZD8</accession>
<sequence>MCHSATDSGGGEPAAILRVVGVIPPAGMHGGRPGAEIRSRVLPGGDRTPVPDRTLGYAVTGPTRAGRPYGLDAGSGHGPA</sequence>
<gene>
    <name evidence="2" type="ORF">SAMN05414137_109298</name>
</gene>
<evidence type="ECO:0000313" key="3">
    <source>
        <dbReference type="Proteomes" id="UP000183015"/>
    </source>
</evidence>
<dbReference type="STRING" id="235985.SAMN05414137_109298"/>
<reference evidence="3" key="1">
    <citation type="submission" date="2016-10" db="EMBL/GenBank/DDBJ databases">
        <authorList>
            <person name="Varghese N."/>
        </authorList>
    </citation>
    <scope>NUCLEOTIDE SEQUENCE [LARGE SCALE GENOMIC DNA]</scope>
    <source>
        <strain evidence="3">DSM 45096 / BCRC 16803 / CGMCC 4.1857 / CIP 109030 / JCM 12277 / KCTC 19219 / NBRC 100920 / 33214</strain>
    </source>
</reference>
<keyword evidence="3" id="KW-1185">Reference proteome</keyword>
<proteinExistence type="predicted"/>
<evidence type="ECO:0000313" key="2">
    <source>
        <dbReference type="EMBL" id="SEL53356.1"/>
    </source>
</evidence>
<protein>
    <submittedName>
        <fullName evidence="2">Uncharacterized protein</fullName>
    </submittedName>
</protein>
<name>A0A1H7QZD8_STRJI</name>
<dbReference type="AlphaFoldDB" id="A0A1H7QZD8"/>
<organism evidence="2 3">
    <name type="scientific">Streptacidiphilus jiangxiensis</name>
    <dbReference type="NCBI Taxonomy" id="235985"/>
    <lineage>
        <taxon>Bacteria</taxon>
        <taxon>Bacillati</taxon>
        <taxon>Actinomycetota</taxon>
        <taxon>Actinomycetes</taxon>
        <taxon>Kitasatosporales</taxon>
        <taxon>Streptomycetaceae</taxon>
        <taxon>Streptacidiphilus</taxon>
    </lineage>
</organism>